<protein>
    <recommendedName>
        <fullName evidence="2">HTH cro/C1-type domain-containing protein</fullName>
    </recommendedName>
</protein>
<accession>A0A3B1C6Q4</accession>
<dbReference type="GO" id="GO:0003677">
    <property type="term" value="F:DNA binding"/>
    <property type="evidence" value="ECO:0007669"/>
    <property type="project" value="InterPro"/>
</dbReference>
<dbReference type="SUPFAM" id="SSF47413">
    <property type="entry name" value="lambda repressor-like DNA-binding domains"/>
    <property type="match status" value="1"/>
</dbReference>
<evidence type="ECO:0008006" key="2">
    <source>
        <dbReference type="Google" id="ProtNLM"/>
    </source>
</evidence>
<organism evidence="1">
    <name type="scientific">hydrothermal vent metagenome</name>
    <dbReference type="NCBI Taxonomy" id="652676"/>
    <lineage>
        <taxon>unclassified sequences</taxon>
        <taxon>metagenomes</taxon>
        <taxon>ecological metagenomes</taxon>
    </lineage>
</organism>
<dbReference type="EMBL" id="UOGA01000127">
    <property type="protein sequence ID" value="VAX18540.1"/>
    <property type="molecule type" value="Genomic_DNA"/>
</dbReference>
<proteinExistence type="predicted"/>
<sequence>MNSRIDYQKLRETTGLDETGFADELGVTPELVIGWETGIIPPTAIEQKKIFALVKKITEHGQNLT</sequence>
<reference evidence="1" key="1">
    <citation type="submission" date="2018-06" db="EMBL/GenBank/DDBJ databases">
        <authorList>
            <person name="Zhirakovskaya E."/>
        </authorList>
    </citation>
    <scope>NUCLEOTIDE SEQUENCE</scope>
</reference>
<dbReference type="AlphaFoldDB" id="A0A3B1C6Q4"/>
<gene>
    <name evidence="1" type="ORF">MNBD_NITROSPINAE04-1077</name>
</gene>
<name>A0A3B1C6Q4_9ZZZZ</name>
<dbReference type="Gene3D" id="1.10.260.40">
    <property type="entry name" value="lambda repressor-like DNA-binding domains"/>
    <property type="match status" value="1"/>
</dbReference>
<dbReference type="InterPro" id="IPR010982">
    <property type="entry name" value="Lambda_DNA-bd_dom_sf"/>
</dbReference>
<evidence type="ECO:0000313" key="1">
    <source>
        <dbReference type="EMBL" id="VAX18540.1"/>
    </source>
</evidence>